<name>A0A668AL67_9TELE</name>
<evidence type="ECO:0000256" key="11">
    <source>
        <dbReference type="SAM" id="Phobius"/>
    </source>
</evidence>
<feature type="domain" description="Fibronectin type-III" evidence="12">
    <location>
        <begin position="303"/>
        <end position="405"/>
    </location>
</feature>
<dbReference type="InterPro" id="IPR052672">
    <property type="entry name" value="Type1_Cytokine_Rcpt_Type2"/>
</dbReference>
<dbReference type="Proteomes" id="UP000472263">
    <property type="component" value="Chromosome 22"/>
</dbReference>
<dbReference type="SMART" id="SM00060">
    <property type="entry name" value="FN3"/>
    <property type="match status" value="3"/>
</dbReference>
<dbReference type="InterPro" id="IPR003961">
    <property type="entry name" value="FN3_dom"/>
</dbReference>
<evidence type="ECO:0000256" key="1">
    <source>
        <dbReference type="ARBA" id="ARBA00004479"/>
    </source>
</evidence>
<evidence type="ECO:0000256" key="10">
    <source>
        <dbReference type="SAM" id="MobiDB-lite"/>
    </source>
</evidence>
<reference evidence="13" key="1">
    <citation type="submission" date="2019-06" db="EMBL/GenBank/DDBJ databases">
        <authorList>
            <consortium name="Wellcome Sanger Institute Data Sharing"/>
        </authorList>
    </citation>
    <scope>NUCLEOTIDE SEQUENCE [LARGE SCALE GENOMIC DNA]</scope>
</reference>
<accession>A0A668AL67</accession>
<feature type="region of interest" description="Disordered" evidence="10">
    <location>
        <begin position="656"/>
        <end position="687"/>
    </location>
</feature>
<evidence type="ECO:0000256" key="3">
    <source>
        <dbReference type="ARBA" id="ARBA00022692"/>
    </source>
</evidence>
<protein>
    <recommendedName>
        <fullName evidence="12">Fibronectin type-III domain-containing protein</fullName>
    </recommendedName>
</protein>
<dbReference type="PROSITE" id="PS50853">
    <property type="entry name" value="FN3"/>
    <property type="match status" value="3"/>
</dbReference>
<keyword evidence="9" id="KW-0325">Glycoprotein</keyword>
<dbReference type="AlphaFoldDB" id="A0A668AL67"/>
<evidence type="ECO:0000313" key="14">
    <source>
        <dbReference type="Proteomes" id="UP000472263"/>
    </source>
</evidence>
<keyword evidence="7 11" id="KW-0472">Membrane</keyword>
<keyword evidence="4" id="KW-0732">Signal</keyword>
<dbReference type="Gene3D" id="2.60.40.10">
    <property type="entry name" value="Immunoglobulins"/>
    <property type="match status" value="4"/>
</dbReference>
<comment type="similarity">
    <text evidence="2">Belongs to the type I cytokine receptor family. Type 2 subfamily.</text>
</comment>
<dbReference type="InParanoid" id="A0A668AL67"/>
<dbReference type="PANTHER" id="PTHR48423">
    <property type="entry name" value="INTERLEUKIN-27 RECEPTOR SUBUNIT ALPHA"/>
    <property type="match status" value="1"/>
</dbReference>
<evidence type="ECO:0000256" key="9">
    <source>
        <dbReference type="ARBA" id="ARBA00023180"/>
    </source>
</evidence>
<evidence type="ECO:0000256" key="5">
    <source>
        <dbReference type="ARBA" id="ARBA00022737"/>
    </source>
</evidence>
<reference evidence="13" key="2">
    <citation type="submission" date="2025-08" db="UniProtKB">
        <authorList>
            <consortium name="Ensembl"/>
        </authorList>
    </citation>
    <scope>IDENTIFICATION</scope>
</reference>
<evidence type="ECO:0000256" key="6">
    <source>
        <dbReference type="ARBA" id="ARBA00022989"/>
    </source>
</evidence>
<reference evidence="13" key="3">
    <citation type="submission" date="2025-09" db="UniProtKB">
        <authorList>
            <consortium name="Ensembl"/>
        </authorList>
    </citation>
    <scope>IDENTIFICATION</scope>
</reference>
<feature type="domain" description="Fibronectin type-III" evidence="12">
    <location>
        <begin position="406"/>
        <end position="501"/>
    </location>
</feature>
<dbReference type="Ensembl" id="ENSMMDT00005052925.1">
    <property type="protein sequence ID" value="ENSMMDP00005051913.1"/>
    <property type="gene ID" value="ENSMMDG00005023445.1"/>
</dbReference>
<dbReference type="GeneTree" id="ENSGT00940000155603"/>
<feature type="transmembrane region" description="Helical" evidence="11">
    <location>
        <begin position="508"/>
        <end position="529"/>
    </location>
</feature>
<sequence>MFVKNNEISPTIGCTWVPGTRGSRDLNTNYTLFAEVVLVGLKRAVAKQNNSCEITLDSYPHHMILNIWVEAENDLGKVESEHLSGDADFIVKTSPPSDVKVFSEKHFPTSLLINWTHPIAAEYLKLIYQIRYCSSGSSTWTHVPPVDTAKYIQSFRLQYLQPDTVYVIQVSCKNMREGHGHWSDWSANVTARTPEDKPMSKPDLWRVITPGDSAHERKVLFICKNPVLSNGKIRSFDIRVQGTKWENVLVNGSDSESDYDSSQRKTTHLKQIVLSDRRMGYVEVIAHNSVGKSPKALLVIPKASQELSPVEGLKSWIHSGRLWLEWRPPNVPAGGDAHKYTVTEYVVEWASGAQRDWQREYANTTQTVIRGRLEKYKRYIISVYALFSGWTGKPVTVETFVEQGKPSKGPAVRLNGNPGSTEAELVWNEIPQDEQHGFITNYTIFYSTGTEEHAIPVSADTYSYRLKSLSSKTSYKAWIQASTIAGSCNGTQHSFITLKYAPKEIEGIVVGVCFGFLFLVLLVVLLCIYKRDSIKKTFLPQIPNPGNSSIGTWSPDFPSKADMPRESALADVSVVEVDLFDGKSVFEEDKACLPLKKDKYLSEEHSSGIGGSSCMSSPRQSVSDSDEGGDSSETTASTVQYSSVVACNGYKGQTPSCLPQTNSQPTFSRSESTQPLLDSEENPDMPRQESSRLLHLFPLNPQPRHSANFADMDQLEVEDHGGLLSLRFSALEEDSLQTVPTEEGQSSDWQQAAPVSNYMSQTAGYRPQ</sequence>
<dbReference type="FunCoup" id="A0A668AL67">
    <property type="interactions" value="761"/>
</dbReference>
<keyword evidence="5" id="KW-0677">Repeat</keyword>
<dbReference type="PANTHER" id="PTHR48423:SF1">
    <property type="entry name" value="INTERLEUKIN-27 RECEPTOR SUBUNIT ALPHA"/>
    <property type="match status" value="1"/>
</dbReference>
<gene>
    <name evidence="13" type="primary">LOC115354597</name>
</gene>
<keyword evidence="6 11" id="KW-1133">Transmembrane helix</keyword>
<keyword evidence="8" id="KW-0675">Receptor</keyword>
<dbReference type="SUPFAM" id="SSF49265">
    <property type="entry name" value="Fibronectin type III"/>
    <property type="match status" value="3"/>
</dbReference>
<evidence type="ECO:0000256" key="4">
    <source>
        <dbReference type="ARBA" id="ARBA00022729"/>
    </source>
</evidence>
<comment type="subcellular location">
    <subcellularLocation>
        <location evidence="1">Membrane</location>
        <topology evidence="1">Single-pass type I membrane protein</topology>
    </subcellularLocation>
</comment>
<evidence type="ECO:0000256" key="7">
    <source>
        <dbReference type="ARBA" id="ARBA00023136"/>
    </source>
</evidence>
<dbReference type="InterPro" id="IPR013783">
    <property type="entry name" value="Ig-like_fold"/>
</dbReference>
<proteinExistence type="inferred from homology"/>
<evidence type="ECO:0000259" key="12">
    <source>
        <dbReference type="PROSITE" id="PS50853"/>
    </source>
</evidence>
<keyword evidence="14" id="KW-1185">Reference proteome</keyword>
<feature type="region of interest" description="Disordered" evidence="10">
    <location>
        <begin position="607"/>
        <end position="636"/>
    </location>
</feature>
<dbReference type="Pfam" id="PF00041">
    <property type="entry name" value="fn3"/>
    <property type="match status" value="1"/>
</dbReference>
<organism evidence="13 14">
    <name type="scientific">Myripristis murdjan</name>
    <name type="common">pinecone soldierfish</name>
    <dbReference type="NCBI Taxonomy" id="586833"/>
    <lineage>
        <taxon>Eukaryota</taxon>
        <taxon>Metazoa</taxon>
        <taxon>Chordata</taxon>
        <taxon>Craniata</taxon>
        <taxon>Vertebrata</taxon>
        <taxon>Euteleostomi</taxon>
        <taxon>Actinopterygii</taxon>
        <taxon>Neopterygii</taxon>
        <taxon>Teleostei</taxon>
        <taxon>Neoteleostei</taxon>
        <taxon>Acanthomorphata</taxon>
        <taxon>Holocentriformes</taxon>
        <taxon>Holocentridae</taxon>
        <taxon>Myripristis</taxon>
    </lineage>
</organism>
<feature type="compositionally biased region" description="Polar residues" evidence="10">
    <location>
        <begin position="656"/>
        <end position="676"/>
    </location>
</feature>
<evidence type="ECO:0000256" key="8">
    <source>
        <dbReference type="ARBA" id="ARBA00023170"/>
    </source>
</evidence>
<feature type="domain" description="Fibronectin type-III" evidence="12">
    <location>
        <begin position="95"/>
        <end position="196"/>
    </location>
</feature>
<keyword evidence="3 11" id="KW-0812">Transmembrane</keyword>
<dbReference type="CDD" id="cd00063">
    <property type="entry name" value="FN3"/>
    <property type="match status" value="3"/>
</dbReference>
<feature type="region of interest" description="Disordered" evidence="10">
    <location>
        <begin position="738"/>
        <end position="768"/>
    </location>
</feature>
<dbReference type="GO" id="GO:0005886">
    <property type="term" value="C:plasma membrane"/>
    <property type="evidence" value="ECO:0007669"/>
    <property type="project" value="UniProtKB-ARBA"/>
</dbReference>
<evidence type="ECO:0000256" key="2">
    <source>
        <dbReference type="ARBA" id="ARBA00008921"/>
    </source>
</evidence>
<evidence type="ECO:0000313" key="13">
    <source>
        <dbReference type="Ensembl" id="ENSMMDP00005051913.1"/>
    </source>
</evidence>
<dbReference type="InterPro" id="IPR036116">
    <property type="entry name" value="FN3_sf"/>
</dbReference>